<comment type="pathway">
    <text evidence="2">Glycerolipid metabolism; triacylglycerol biosynthesis.</text>
</comment>
<evidence type="ECO:0000256" key="7">
    <source>
        <dbReference type="ARBA" id="ARBA00022692"/>
    </source>
</evidence>
<accession>A0A422PPR0</accession>
<dbReference type="GO" id="GO:0006071">
    <property type="term" value="P:glycerol metabolic process"/>
    <property type="evidence" value="ECO:0007669"/>
    <property type="project" value="UniProtKB-KW"/>
</dbReference>
<dbReference type="EC" id="2.3.1.-" evidence="14"/>
<organism evidence="16 17">
    <name type="scientific">Trypanosoma conorhini</name>
    <dbReference type="NCBI Taxonomy" id="83891"/>
    <lineage>
        <taxon>Eukaryota</taxon>
        <taxon>Discoba</taxon>
        <taxon>Euglenozoa</taxon>
        <taxon>Kinetoplastea</taxon>
        <taxon>Metakinetoplastina</taxon>
        <taxon>Trypanosomatida</taxon>
        <taxon>Trypanosomatidae</taxon>
        <taxon>Trypanosoma</taxon>
    </lineage>
</organism>
<evidence type="ECO:0000256" key="13">
    <source>
        <dbReference type="ARBA" id="ARBA00023315"/>
    </source>
</evidence>
<sequence>MAAGRQDGGPTPLAPAAAYVVEPTTTAEMHELLDLILHACEHLQDLIRDRHPVTQREVAKLRKSYWLAVGETGRLRSRSVPVDSLASPTDSSRSSSAGTEDSRRQDAKAVACDCALGELEEYVRPRPEAHTFDLDDADCEGGERRVWHFFSIPLERRLQTLSVSLFLFFTFIPAAVLVTLALLLSWTTMPLMLAYLVYIFTLGRPKHPLKKCVAFTRHRLWGLYRNYFPVRLVIPRHVRAKFDPQANYFFIYHPHGIHSFGAIATFSLDFTLSSLLPGITVHVQTLKLNFFIPFWRELHR</sequence>
<keyword evidence="8" id="KW-0319">Glycerol metabolism</keyword>
<evidence type="ECO:0000256" key="1">
    <source>
        <dbReference type="ARBA" id="ARBA00004477"/>
    </source>
</evidence>
<comment type="pathway">
    <text evidence="3">Lipid metabolism.</text>
</comment>
<feature type="non-terminal residue" evidence="16">
    <location>
        <position position="300"/>
    </location>
</feature>
<keyword evidence="12 14" id="KW-0472">Membrane</keyword>
<dbReference type="PANTHER" id="PTHR12317:SF0">
    <property type="entry name" value="ACYLTRANSFERASE"/>
    <property type="match status" value="1"/>
</dbReference>
<keyword evidence="6 14" id="KW-0808">Transferase</keyword>
<keyword evidence="7 14" id="KW-0812">Transmembrane</keyword>
<dbReference type="EMBL" id="MKKU01000203">
    <property type="protein sequence ID" value="RNF19497.1"/>
    <property type="molecule type" value="Genomic_DNA"/>
</dbReference>
<feature type="compositionally biased region" description="Low complexity" evidence="15">
    <location>
        <begin position="84"/>
        <end position="99"/>
    </location>
</feature>
<evidence type="ECO:0000256" key="2">
    <source>
        <dbReference type="ARBA" id="ARBA00004771"/>
    </source>
</evidence>
<evidence type="ECO:0000313" key="17">
    <source>
        <dbReference type="Proteomes" id="UP000284403"/>
    </source>
</evidence>
<dbReference type="Pfam" id="PF03982">
    <property type="entry name" value="DAGAT"/>
    <property type="match status" value="1"/>
</dbReference>
<dbReference type="AlphaFoldDB" id="A0A422PPR0"/>
<keyword evidence="17" id="KW-1185">Reference proteome</keyword>
<evidence type="ECO:0000256" key="12">
    <source>
        <dbReference type="ARBA" id="ARBA00023136"/>
    </source>
</evidence>
<proteinExistence type="inferred from homology"/>
<keyword evidence="5" id="KW-0444">Lipid biosynthesis</keyword>
<reference evidence="16 17" key="1">
    <citation type="journal article" date="2018" name="BMC Genomics">
        <title>Genomic comparison of Trypanosoma conorhini and Trypanosoma rangeli to Trypanosoma cruzi strains of high and low virulence.</title>
        <authorList>
            <person name="Bradwell K.R."/>
            <person name="Koparde V.N."/>
            <person name="Matveyev A.V."/>
            <person name="Serrano M.G."/>
            <person name="Alves J.M."/>
            <person name="Parikh H."/>
            <person name="Huang B."/>
            <person name="Lee V."/>
            <person name="Espinosa-Alvarez O."/>
            <person name="Ortiz P.A."/>
            <person name="Costa-Martins A.G."/>
            <person name="Teixeira M.M."/>
            <person name="Buck G.A."/>
        </authorList>
    </citation>
    <scope>NUCLEOTIDE SEQUENCE [LARGE SCALE GENOMIC DNA]</scope>
    <source>
        <strain evidence="16 17">025E</strain>
    </source>
</reference>
<evidence type="ECO:0000256" key="15">
    <source>
        <dbReference type="SAM" id="MobiDB-lite"/>
    </source>
</evidence>
<feature type="transmembrane region" description="Helical" evidence="14">
    <location>
        <begin position="158"/>
        <end position="177"/>
    </location>
</feature>
<name>A0A422PPR0_9TRYP</name>
<dbReference type="Proteomes" id="UP000284403">
    <property type="component" value="Unassembled WGS sequence"/>
</dbReference>
<gene>
    <name evidence="16" type="ORF">Tco025E_04120</name>
</gene>
<evidence type="ECO:0000256" key="10">
    <source>
        <dbReference type="ARBA" id="ARBA00022989"/>
    </source>
</evidence>
<evidence type="ECO:0000313" key="16">
    <source>
        <dbReference type="EMBL" id="RNF19497.1"/>
    </source>
</evidence>
<comment type="subcellular location">
    <subcellularLocation>
        <location evidence="1 14">Endoplasmic reticulum membrane</location>
        <topology evidence="1 14">Multi-pass membrane protein</topology>
    </subcellularLocation>
</comment>
<dbReference type="PANTHER" id="PTHR12317">
    <property type="entry name" value="DIACYLGLYCEROL O-ACYLTRANSFERASE"/>
    <property type="match status" value="1"/>
</dbReference>
<evidence type="ECO:0000256" key="11">
    <source>
        <dbReference type="ARBA" id="ARBA00023098"/>
    </source>
</evidence>
<dbReference type="OrthoDB" id="264532at2759"/>
<dbReference type="GO" id="GO:0019432">
    <property type="term" value="P:triglyceride biosynthetic process"/>
    <property type="evidence" value="ECO:0007669"/>
    <property type="project" value="TreeGrafter"/>
</dbReference>
<dbReference type="GO" id="GO:0005789">
    <property type="term" value="C:endoplasmic reticulum membrane"/>
    <property type="evidence" value="ECO:0007669"/>
    <property type="project" value="UniProtKB-SubCell"/>
</dbReference>
<protein>
    <recommendedName>
        <fullName evidence="14">Acyltransferase</fullName>
        <ecNumber evidence="14">2.3.1.-</ecNumber>
    </recommendedName>
</protein>
<keyword evidence="9 14" id="KW-0256">Endoplasmic reticulum</keyword>
<dbReference type="GO" id="GO:0004144">
    <property type="term" value="F:diacylglycerol O-acyltransferase activity"/>
    <property type="evidence" value="ECO:0007669"/>
    <property type="project" value="TreeGrafter"/>
</dbReference>
<comment type="similarity">
    <text evidence="4 14">Belongs to the diacylglycerol acyltransferase family.</text>
</comment>
<keyword evidence="10 14" id="KW-1133">Transmembrane helix</keyword>
<evidence type="ECO:0000256" key="14">
    <source>
        <dbReference type="RuleBase" id="RU367023"/>
    </source>
</evidence>
<feature type="region of interest" description="Disordered" evidence="15">
    <location>
        <begin position="79"/>
        <end position="104"/>
    </location>
</feature>
<dbReference type="GeneID" id="40317731"/>
<comment type="caution">
    <text evidence="14">Lacks conserved residue(s) required for the propagation of feature annotation.</text>
</comment>
<keyword evidence="11" id="KW-0443">Lipid metabolism</keyword>
<dbReference type="RefSeq" id="XP_029228863.1">
    <property type="nucleotide sequence ID" value="XM_029371032.1"/>
</dbReference>
<evidence type="ECO:0000256" key="6">
    <source>
        <dbReference type="ARBA" id="ARBA00022679"/>
    </source>
</evidence>
<comment type="caution">
    <text evidence="16">The sequence shown here is derived from an EMBL/GenBank/DDBJ whole genome shotgun (WGS) entry which is preliminary data.</text>
</comment>
<evidence type="ECO:0000256" key="3">
    <source>
        <dbReference type="ARBA" id="ARBA00005189"/>
    </source>
</evidence>
<dbReference type="InterPro" id="IPR007130">
    <property type="entry name" value="DAGAT"/>
</dbReference>
<evidence type="ECO:0000256" key="8">
    <source>
        <dbReference type="ARBA" id="ARBA00022798"/>
    </source>
</evidence>
<evidence type="ECO:0000256" key="9">
    <source>
        <dbReference type="ARBA" id="ARBA00022824"/>
    </source>
</evidence>
<evidence type="ECO:0000256" key="4">
    <source>
        <dbReference type="ARBA" id="ARBA00005420"/>
    </source>
</evidence>
<keyword evidence="13 16" id="KW-0012">Acyltransferase</keyword>
<evidence type="ECO:0000256" key="5">
    <source>
        <dbReference type="ARBA" id="ARBA00022516"/>
    </source>
</evidence>